<sequence length="532" mass="57391">MLDTRWPGGQNMAMVEPMDHKVLRYLFGAVSTHSEDEEEKSDNDDSGTITIDEAIEAADGFGRYQKRVTATMGMAWVIFGAVMISTVFTTMSPDADVNFTSVLDEFPTEWHSVLRSAPFVGSMVGTPLWGFVADRLGRKPAVVSASALCGVFMAGAAISFGTVSFWICTFFSGLFSSGLGLVSFILASEVWGQRARTTTGNAFHMCFTVGMLFCITSAYTLLSWRLVCIAISFLSLPTCIATILTCQESPRWLLTNGRKAEAEHVMNYLARFNASSTSSVKAIRLRPADNASASPERGCLSQLTSLCSYHHLRRTTLLLMFMWFATGFAYYGINMTAEHIGSSVYITSTISAIAEIPGFVSSMYVLGLGRSKGSAVFFLMLATAGYACILTTPDSALQTLVVMVGKGASCGCFAAVYLLSAELFPTSVRNSATGISSLCARLAAAMAPGTVEMLTPISSALPLVVFGSTALLGGIAALWGIRETLEQPICETVGEFEAIEATYWSRRSRRATDRSDVSDDRSVELEEMNDAI</sequence>
<feature type="transmembrane region" description="Helical" evidence="5">
    <location>
        <begin position="224"/>
        <end position="244"/>
    </location>
</feature>
<feature type="domain" description="Major facilitator superfamily (MFS) profile" evidence="6">
    <location>
        <begin position="66"/>
        <end position="485"/>
    </location>
</feature>
<dbReference type="InterPro" id="IPR005828">
    <property type="entry name" value="MFS_sugar_transport-like"/>
</dbReference>
<evidence type="ECO:0000256" key="4">
    <source>
        <dbReference type="ARBA" id="ARBA00023136"/>
    </source>
</evidence>
<proteinExistence type="predicted"/>
<dbReference type="Proteomes" id="UP000541610">
    <property type="component" value="Unassembled WGS sequence"/>
</dbReference>
<dbReference type="PROSITE" id="PS00018">
    <property type="entry name" value="EF_HAND_1"/>
    <property type="match status" value="1"/>
</dbReference>
<dbReference type="Pfam" id="PF00083">
    <property type="entry name" value="Sugar_tr"/>
    <property type="match status" value="1"/>
</dbReference>
<name>A0A7J6PIB1_PEROL</name>
<dbReference type="AlphaFoldDB" id="A0A7J6PIB1"/>
<feature type="transmembrane region" description="Helical" evidence="5">
    <location>
        <begin position="345"/>
        <end position="368"/>
    </location>
</feature>
<dbReference type="EMBL" id="JABANP010000020">
    <property type="protein sequence ID" value="KAF4695486.1"/>
    <property type="molecule type" value="Genomic_DNA"/>
</dbReference>
<dbReference type="Gene3D" id="1.20.1250.20">
    <property type="entry name" value="MFS general substrate transporter like domains"/>
    <property type="match status" value="1"/>
</dbReference>
<evidence type="ECO:0000313" key="7">
    <source>
        <dbReference type="EMBL" id="KAF4695486.1"/>
    </source>
</evidence>
<feature type="transmembrane region" description="Helical" evidence="5">
    <location>
        <begin position="199"/>
        <end position="218"/>
    </location>
</feature>
<dbReference type="InterPro" id="IPR020846">
    <property type="entry name" value="MFS_dom"/>
</dbReference>
<keyword evidence="3 5" id="KW-1133">Transmembrane helix</keyword>
<accession>A0A7J6PIB1</accession>
<evidence type="ECO:0000259" key="6">
    <source>
        <dbReference type="PROSITE" id="PS50850"/>
    </source>
</evidence>
<gene>
    <name evidence="7" type="ORF">FOZ60_004559</name>
</gene>
<comment type="caution">
    <text evidence="7">The sequence shown here is derived from an EMBL/GenBank/DDBJ whole genome shotgun (WGS) entry which is preliminary data.</text>
</comment>
<evidence type="ECO:0000256" key="5">
    <source>
        <dbReference type="SAM" id="Phobius"/>
    </source>
</evidence>
<dbReference type="InterPro" id="IPR036259">
    <property type="entry name" value="MFS_trans_sf"/>
</dbReference>
<dbReference type="SUPFAM" id="SSF103473">
    <property type="entry name" value="MFS general substrate transporter"/>
    <property type="match status" value="1"/>
</dbReference>
<protein>
    <recommendedName>
        <fullName evidence="6">Major facilitator superfamily (MFS) profile domain-containing protein</fullName>
    </recommendedName>
</protein>
<reference evidence="7 8" key="1">
    <citation type="submission" date="2020-04" db="EMBL/GenBank/DDBJ databases">
        <title>Perkinsus olseni comparative genomics.</title>
        <authorList>
            <person name="Bogema D.R."/>
        </authorList>
    </citation>
    <scope>NUCLEOTIDE SEQUENCE [LARGE SCALE GENOMIC DNA]</scope>
    <source>
        <strain evidence="7">00978-12</strain>
    </source>
</reference>
<feature type="transmembrane region" description="Helical" evidence="5">
    <location>
        <begin position="315"/>
        <end position="333"/>
    </location>
</feature>
<dbReference type="GO" id="GO:0022857">
    <property type="term" value="F:transmembrane transporter activity"/>
    <property type="evidence" value="ECO:0007669"/>
    <property type="project" value="InterPro"/>
</dbReference>
<feature type="transmembrane region" description="Helical" evidence="5">
    <location>
        <begin position="164"/>
        <end position="187"/>
    </location>
</feature>
<feature type="transmembrane region" description="Helical" evidence="5">
    <location>
        <begin position="375"/>
        <end position="393"/>
    </location>
</feature>
<dbReference type="PROSITE" id="PS50850">
    <property type="entry name" value="MFS"/>
    <property type="match status" value="1"/>
</dbReference>
<evidence type="ECO:0000256" key="1">
    <source>
        <dbReference type="ARBA" id="ARBA00004141"/>
    </source>
</evidence>
<dbReference type="OrthoDB" id="425067at2759"/>
<comment type="subcellular location">
    <subcellularLocation>
        <location evidence="1">Membrane</location>
        <topology evidence="1">Multi-pass membrane protein</topology>
    </subcellularLocation>
</comment>
<feature type="transmembrane region" description="Helical" evidence="5">
    <location>
        <begin position="457"/>
        <end position="479"/>
    </location>
</feature>
<dbReference type="GO" id="GO:0016020">
    <property type="term" value="C:membrane"/>
    <property type="evidence" value="ECO:0007669"/>
    <property type="project" value="UniProtKB-SubCell"/>
</dbReference>
<organism evidence="7 8">
    <name type="scientific">Perkinsus olseni</name>
    <name type="common">Perkinsus atlanticus</name>
    <dbReference type="NCBI Taxonomy" id="32597"/>
    <lineage>
        <taxon>Eukaryota</taxon>
        <taxon>Sar</taxon>
        <taxon>Alveolata</taxon>
        <taxon>Perkinsozoa</taxon>
        <taxon>Perkinsea</taxon>
        <taxon>Perkinsida</taxon>
        <taxon>Perkinsidae</taxon>
        <taxon>Perkinsus</taxon>
    </lineage>
</organism>
<evidence type="ECO:0000313" key="8">
    <source>
        <dbReference type="Proteomes" id="UP000541610"/>
    </source>
</evidence>
<keyword evidence="4 5" id="KW-0472">Membrane</keyword>
<dbReference type="PANTHER" id="PTHR24064">
    <property type="entry name" value="SOLUTE CARRIER FAMILY 22 MEMBER"/>
    <property type="match status" value="1"/>
</dbReference>
<feature type="transmembrane region" description="Helical" evidence="5">
    <location>
        <begin position="140"/>
        <end position="158"/>
    </location>
</feature>
<feature type="transmembrane region" description="Helical" evidence="5">
    <location>
        <begin position="112"/>
        <end position="133"/>
    </location>
</feature>
<feature type="transmembrane region" description="Helical" evidence="5">
    <location>
        <begin position="73"/>
        <end position="92"/>
    </location>
</feature>
<dbReference type="InterPro" id="IPR018247">
    <property type="entry name" value="EF_Hand_1_Ca_BS"/>
</dbReference>
<evidence type="ECO:0000256" key="2">
    <source>
        <dbReference type="ARBA" id="ARBA00022692"/>
    </source>
</evidence>
<keyword evidence="2 5" id="KW-0812">Transmembrane</keyword>
<evidence type="ECO:0000256" key="3">
    <source>
        <dbReference type="ARBA" id="ARBA00022989"/>
    </source>
</evidence>